<dbReference type="Gramene" id="ABP01058">
    <property type="protein sequence ID" value="ABP01058"/>
    <property type="gene ID" value="OSTLU_29543"/>
</dbReference>
<protein>
    <submittedName>
        <fullName evidence="1">Uncharacterized protein</fullName>
    </submittedName>
</protein>
<accession>A4SBA8</accession>
<dbReference type="RefSeq" id="XP_001422741.1">
    <property type="nucleotide sequence ID" value="XM_001422704.1"/>
</dbReference>
<proteinExistence type="predicted"/>
<dbReference type="KEGG" id="olu:OSTLU_29543"/>
<sequence length="744" mass="80837">MALEGMAPECESTPLLRAPPARATAAHGATGRRLGAILSGALGVFGVACAMMASRGVGDARARLGEVSGGQLSQLADVPCLAACEAGPTREAVARLANGTGTCETVNSVSASDCFAKCDCFGKVDFNERRKVLCATNVGEDATHATMDDELWTTKINAKLKAECSSDYQATGERTDEEIQGHEVVGNELDTTQASTNSTNSTSRLGAKLFPRGYSDVERAMMASAAALGEQDVWRGHVVNGRHTFLAPLPNAHERAPDRDPITFKLYTQCKTREVKVAGGEFWFSAPKAAYIVRHNFESDKFFTKKNRIKMERKELSDGLYGYEVTTSHVDFEYGFELENAAGNSYKDIGASTTLRRESCVQRYGEFFNRVVTLNRGQSTIGAVFGDCDSVCPEDYVDEAYCRQPFTGEPGTSEADPMDLGLVDDARLINMASALLYSTSETVMNPSGRAETFRQDAGSKSEQKWIIAASDYYRAYIKMVQITIRRDPASGRASAWISGKRRYTLRSGAGYEYGTSNVGQISGTGCGRQYCNTARYDIPSFYEQGVETTAFTASLTRMEYTKLSLGDAPPTGHNVLFEPNFLTSPQMILAPGAWGEDMDVRRLILKNGVMCGRSIHSSNCMFGKAFALKDTVSGYSGPSKTRKDWLFIVVEHVYFKMIRVAITLGDDNAVNAEVIAAGYVSHIRVATDLQTSDSMAYDGSAKWNVRSFMYIASNFAAEGYGLGGFKFDLAAEMSASLRAVDCGA</sequence>
<dbReference type="GeneID" id="5006645"/>
<dbReference type="AlphaFoldDB" id="A4SBA8"/>
<dbReference type="Proteomes" id="UP000001568">
    <property type="component" value="Chromosome 20"/>
</dbReference>
<evidence type="ECO:0000313" key="2">
    <source>
        <dbReference type="Proteomes" id="UP000001568"/>
    </source>
</evidence>
<dbReference type="OrthoDB" id="10514114at2759"/>
<name>A4SBA8_OSTLU</name>
<organism evidence="1 2">
    <name type="scientific">Ostreococcus lucimarinus (strain CCE9901)</name>
    <dbReference type="NCBI Taxonomy" id="436017"/>
    <lineage>
        <taxon>Eukaryota</taxon>
        <taxon>Viridiplantae</taxon>
        <taxon>Chlorophyta</taxon>
        <taxon>Mamiellophyceae</taxon>
        <taxon>Mamiellales</taxon>
        <taxon>Bathycoccaceae</taxon>
        <taxon>Ostreococcus</taxon>
    </lineage>
</organism>
<dbReference type="EMBL" id="CP000600">
    <property type="protein sequence ID" value="ABP01058.1"/>
    <property type="molecule type" value="Genomic_DNA"/>
</dbReference>
<reference evidence="1 2" key="1">
    <citation type="journal article" date="2007" name="Proc. Natl. Acad. Sci. U.S.A.">
        <title>The tiny eukaryote Ostreococcus provides genomic insights into the paradox of plankton speciation.</title>
        <authorList>
            <person name="Palenik B."/>
            <person name="Grimwood J."/>
            <person name="Aerts A."/>
            <person name="Rouze P."/>
            <person name="Salamov A."/>
            <person name="Putnam N."/>
            <person name="Dupont C."/>
            <person name="Jorgensen R."/>
            <person name="Derelle E."/>
            <person name="Rombauts S."/>
            <person name="Zhou K."/>
            <person name="Otillar R."/>
            <person name="Merchant S.S."/>
            <person name="Podell S."/>
            <person name="Gaasterland T."/>
            <person name="Napoli C."/>
            <person name="Gendler K."/>
            <person name="Manuell A."/>
            <person name="Tai V."/>
            <person name="Vallon O."/>
            <person name="Piganeau G."/>
            <person name="Jancek S."/>
            <person name="Heijde M."/>
            <person name="Jabbari K."/>
            <person name="Bowler C."/>
            <person name="Lohr M."/>
            <person name="Robbens S."/>
            <person name="Werner G."/>
            <person name="Dubchak I."/>
            <person name="Pazour G.J."/>
            <person name="Ren Q."/>
            <person name="Paulsen I."/>
            <person name="Delwiche C."/>
            <person name="Schmutz J."/>
            <person name="Rokhsar D."/>
            <person name="Van de Peer Y."/>
            <person name="Moreau H."/>
            <person name="Grigoriev I.V."/>
        </authorList>
    </citation>
    <scope>NUCLEOTIDE SEQUENCE [LARGE SCALE GENOMIC DNA]</scope>
    <source>
        <strain evidence="1 2">CCE9901</strain>
    </source>
</reference>
<dbReference type="HOGENOM" id="CLU_022051_0_0_1"/>
<keyword evidence="2" id="KW-1185">Reference proteome</keyword>
<dbReference type="OMA" id="FKLYTQC"/>
<evidence type="ECO:0000313" key="1">
    <source>
        <dbReference type="EMBL" id="ABP01058.1"/>
    </source>
</evidence>
<gene>
    <name evidence="1" type="ORF">OSTLU_29543</name>
</gene>